<dbReference type="EMBL" id="CM042053">
    <property type="protein sequence ID" value="KAI3714912.1"/>
    <property type="molecule type" value="Genomic_DNA"/>
</dbReference>
<name>A0ACB9AYH5_ARCLA</name>
<reference evidence="1 2" key="2">
    <citation type="journal article" date="2022" name="Mol. Ecol. Resour.">
        <title>The genomes of chicory, endive, great burdock and yacon provide insights into Asteraceae paleo-polyploidization history and plant inulin production.</title>
        <authorList>
            <person name="Fan W."/>
            <person name="Wang S."/>
            <person name="Wang H."/>
            <person name="Wang A."/>
            <person name="Jiang F."/>
            <person name="Liu H."/>
            <person name="Zhao H."/>
            <person name="Xu D."/>
            <person name="Zhang Y."/>
        </authorList>
    </citation>
    <scope>NUCLEOTIDE SEQUENCE [LARGE SCALE GENOMIC DNA]</scope>
    <source>
        <strain evidence="2">cv. Niubang</strain>
    </source>
</reference>
<dbReference type="Proteomes" id="UP001055879">
    <property type="component" value="Linkage Group LG07"/>
</dbReference>
<organism evidence="1 2">
    <name type="scientific">Arctium lappa</name>
    <name type="common">Greater burdock</name>
    <name type="synonym">Lappa major</name>
    <dbReference type="NCBI Taxonomy" id="4217"/>
    <lineage>
        <taxon>Eukaryota</taxon>
        <taxon>Viridiplantae</taxon>
        <taxon>Streptophyta</taxon>
        <taxon>Embryophyta</taxon>
        <taxon>Tracheophyta</taxon>
        <taxon>Spermatophyta</taxon>
        <taxon>Magnoliopsida</taxon>
        <taxon>eudicotyledons</taxon>
        <taxon>Gunneridae</taxon>
        <taxon>Pentapetalae</taxon>
        <taxon>asterids</taxon>
        <taxon>campanulids</taxon>
        <taxon>Asterales</taxon>
        <taxon>Asteraceae</taxon>
        <taxon>Carduoideae</taxon>
        <taxon>Cardueae</taxon>
        <taxon>Arctiinae</taxon>
        <taxon>Arctium</taxon>
    </lineage>
</organism>
<gene>
    <name evidence="1" type="ORF">L6452_21874</name>
</gene>
<proteinExistence type="predicted"/>
<sequence>MLCVYAIRKVVTDPKHSQAQLVFGDVLSIGPTAIVVAPSATIQVDSRTAEDVKEILPALANLTDEVTLIRSKVVDLQVVVYTLSTTASERIYNLQTKVNNIKADLLANTTLIYSLHQSFNKYVVDFQVDDEKEGEKDIAGRSQLTKIYENLEDAEDALIMSSSSVPVTATLMMPLSSVAKDTTSTLILDNYPLINDDDDDEKD</sequence>
<reference evidence="2" key="1">
    <citation type="journal article" date="2022" name="Mol. Ecol. Resour.">
        <title>The genomes of chicory, endive, great burdock and yacon provide insights into Asteraceae palaeo-polyploidization history and plant inulin production.</title>
        <authorList>
            <person name="Fan W."/>
            <person name="Wang S."/>
            <person name="Wang H."/>
            <person name="Wang A."/>
            <person name="Jiang F."/>
            <person name="Liu H."/>
            <person name="Zhao H."/>
            <person name="Xu D."/>
            <person name="Zhang Y."/>
        </authorList>
    </citation>
    <scope>NUCLEOTIDE SEQUENCE [LARGE SCALE GENOMIC DNA]</scope>
    <source>
        <strain evidence="2">cv. Niubang</strain>
    </source>
</reference>
<evidence type="ECO:0000313" key="1">
    <source>
        <dbReference type="EMBL" id="KAI3714912.1"/>
    </source>
</evidence>
<comment type="caution">
    <text evidence="1">The sequence shown here is derived from an EMBL/GenBank/DDBJ whole genome shotgun (WGS) entry which is preliminary data.</text>
</comment>
<accession>A0ACB9AYH5</accession>
<evidence type="ECO:0000313" key="2">
    <source>
        <dbReference type="Proteomes" id="UP001055879"/>
    </source>
</evidence>
<keyword evidence="2" id="KW-1185">Reference proteome</keyword>
<protein>
    <submittedName>
        <fullName evidence="1">Uncharacterized protein</fullName>
    </submittedName>
</protein>